<keyword evidence="2 5" id="KW-0812">Transmembrane</keyword>
<dbReference type="KEGG" id="njp:NEJAP_0911"/>
<evidence type="ECO:0000256" key="5">
    <source>
        <dbReference type="SAM" id="Phobius"/>
    </source>
</evidence>
<proteinExistence type="predicted"/>
<dbReference type="Pfam" id="PF04932">
    <property type="entry name" value="Wzy_C"/>
    <property type="match status" value="1"/>
</dbReference>
<organism evidence="7 8">
    <name type="scientific">Neptunomonas japonica JAMM 1380</name>
    <dbReference type="NCBI Taxonomy" id="1441457"/>
    <lineage>
        <taxon>Bacteria</taxon>
        <taxon>Pseudomonadati</taxon>
        <taxon>Pseudomonadota</taxon>
        <taxon>Gammaproteobacteria</taxon>
        <taxon>Oceanospirillales</taxon>
        <taxon>Oceanospirillaceae</taxon>
        <taxon>Neptunomonas</taxon>
    </lineage>
</organism>
<evidence type="ECO:0000256" key="3">
    <source>
        <dbReference type="ARBA" id="ARBA00022989"/>
    </source>
</evidence>
<accession>A0A7R6PFX2</accession>
<keyword evidence="4 5" id="KW-0472">Membrane</keyword>
<feature type="transmembrane region" description="Helical" evidence="5">
    <location>
        <begin position="297"/>
        <end position="314"/>
    </location>
</feature>
<gene>
    <name evidence="7" type="ORF">NEJAP_0911</name>
</gene>
<feature type="transmembrane region" description="Helical" evidence="5">
    <location>
        <begin position="113"/>
        <end position="144"/>
    </location>
</feature>
<keyword evidence="3 5" id="KW-1133">Transmembrane helix</keyword>
<feature type="transmembrane region" description="Helical" evidence="5">
    <location>
        <begin position="241"/>
        <end position="261"/>
    </location>
</feature>
<evidence type="ECO:0000256" key="1">
    <source>
        <dbReference type="ARBA" id="ARBA00004141"/>
    </source>
</evidence>
<sequence length="319" mass="36768">MDTCILYCYLVLHCIFSRCWSASRPYYSIFNFFMPITSLMTRNIKLKSFQASKLCFFLLLLCLIGMLPFYKELAFALTSSHERARFHTYFSISICFVMFAFLLSGWVSGKVKVVSSLIIIIIFSGAAAHRSMYLAFCVQILYWITINGNIKALYRPLAAVFIGFIVIIFTDFGNVIMSKFIDSYSGGDGNTESRLFYYKSIFINSFEDFFGVGFGEYFKYGLDSKGESVSYALQHNSYLSYLYFLGWVPFVFVVYFTFKLFSRGVNVNADSKVYLTVLVGMSFFSILNVYLEQPTFGILYWAVFGIVLGDFRQYKAIRH</sequence>
<name>A0A7R6PFX2_9GAMM</name>
<evidence type="ECO:0000313" key="8">
    <source>
        <dbReference type="Proteomes" id="UP000595332"/>
    </source>
</evidence>
<feature type="domain" description="O-antigen ligase-related" evidence="6">
    <location>
        <begin position="117"/>
        <end position="253"/>
    </location>
</feature>
<evidence type="ECO:0000313" key="7">
    <source>
        <dbReference type="EMBL" id="BBB28868.1"/>
    </source>
</evidence>
<dbReference type="EMBL" id="AP014546">
    <property type="protein sequence ID" value="BBB28868.1"/>
    <property type="molecule type" value="Genomic_DNA"/>
</dbReference>
<comment type="subcellular location">
    <subcellularLocation>
        <location evidence="1">Membrane</location>
        <topology evidence="1">Multi-pass membrane protein</topology>
    </subcellularLocation>
</comment>
<keyword evidence="8" id="KW-1185">Reference proteome</keyword>
<dbReference type="GO" id="GO:0016020">
    <property type="term" value="C:membrane"/>
    <property type="evidence" value="ECO:0007669"/>
    <property type="project" value="UniProtKB-SubCell"/>
</dbReference>
<evidence type="ECO:0000259" key="6">
    <source>
        <dbReference type="Pfam" id="PF04932"/>
    </source>
</evidence>
<evidence type="ECO:0000256" key="2">
    <source>
        <dbReference type="ARBA" id="ARBA00022692"/>
    </source>
</evidence>
<reference evidence="7 8" key="1">
    <citation type="journal article" date="2008" name="Int. J. Syst. Evol. Microbiol.">
        <title>Neptunomonas japonica sp. nov., an Osedax japonicus symbiont-like bacterium isolated from sediment adjacent to sperm whale carcasses off Kagoshima, Japan.</title>
        <authorList>
            <person name="Miyazaki M."/>
            <person name="Nogi Y."/>
            <person name="Fujiwara Y."/>
            <person name="Kawato M."/>
            <person name="Kubokawa K."/>
            <person name="Horikoshi K."/>
        </authorList>
    </citation>
    <scope>NUCLEOTIDE SEQUENCE [LARGE SCALE GENOMIC DNA]</scope>
    <source>
        <strain evidence="7 8">JAMM 1380</strain>
    </source>
</reference>
<feature type="transmembrane region" description="Helical" evidence="5">
    <location>
        <begin position="273"/>
        <end position="291"/>
    </location>
</feature>
<dbReference type="Proteomes" id="UP000595332">
    <property type="component" value="Chromosome"/>
</dbReference>
<protein>
    <recommendedName>
        <fullName evidence="6">O-antigen ligase-related domain-containing protein</fullName>
    </recommendedName>
</protein>
<feature type="transmembrane region" description="Helical" evidence="5">
    <location>
        <begin position="89"/>
        <end position="107"/>
    </location>
</feature>
<dbReference type="AlphaFoldDB" id="A0A7R6PFX2"/>
<feature type="transmembrane region" description="Helical" evidence="5">
    <location>
        <begin position="49"/>
        <end position="69"/>
    </location>
</feature>
<evidence type="ECO:0000256" key="4">
    <source>
        <dbReference type="ARBA" id="ARBA00023136"/>
    </source>
</evidence>
<feature type="transmembrane region" description="Helical" evidence="5">
    <location>
        <begin position="156"/>
        <end position="177"/>
    </location>
</feature>
<dbReference type="InterPro" id="IPR007016">
    <property type="entry name" value="O-antigen_ligase-rel_domated"/>
</dbReference>